<proteinExistence type="predicted"/>
<dbReference type="EMBL" id="LAZR01057608">
    <property type="protein sequence ID" value="KKK71712.1"/>
    <property type="molecule type" value="Genomic_DNA"/>
</dbReference>
<comment type="caution">
    <text evidence="2">The sequence shown here is derived from an EMBL/GenBank/DDBJ whole genome shotgun (WGS) entry which is preliminary data.</text>
</comment>
<dbReference type="AlphaFoldDB" id="A0A0F8XRL2"/>
<evidence type="ECO:0000256" key="1">
    <source>
        <dbReference type="SAM" id="MobiDB-lite"/>
    </source>
</evidence>
<gene>
    <name evidence="2" type="ORF">LCGC14_2911180</name>
</gene>
<organism evidence="2">
    <name type="scientific">marine sediment metagenome</name>
    <dbReference type="NCBI Taxonomy" id="412755"/>
    <lineage>
        <taxon>unclassified sequences</taxon>
        <taxon>metagenomes</taxon>
        <taxon>ecological metagenomes</taxon>
    </lineage>
</organism>
<feature type="compositionally biased region" description="Basic residues" evidence="1">
    <location>
        <begin position="43"/>
        <end position="58"/>
    </location>
</feature>
<sequence length="215" mass="24505">PRRVPPRGRPPRRPPKRMPRRIPTPLRVAPSGKIVRIPLRRAAQPRRAPRGPPRRPPRMGRPGPLKIRIKPVGVGKGKKKARKIGYDVFGKSGKRFIKLNKVPLSRQDAKSRGKFAIDHTTAKTTKIKPAGAVKKFGSITKPEKGYSRKVKFKFREFRIRKGKKIKQKNTFIEKRRFGIDQPGEVRGLSLAKFAKHRGFIGKSKGIKIRSSKKKR</sequence>
<evidence type="ECO:0000313" key="2">
    <source>
        <dbReference type="EMBL" id="KKK71712.1"/>
    </source>
</evidence>
<feature type="region of interest" description="Disordered" evidence="1">
    <location>
        <begin position="1"/>
        <end position="80"/>
    </location>
</feature>
<feature type="non-terminal residue" evidence="2">
    <location>
        <position position="1"/>
    </location>
</feature>
<feature type="compositionally biased region" description="Basic residues" evidence="1">
    <location>
        <begin position="1"/>
        <end position="20"/>
    </location>
</feature>
<accession>A0A0F8XRL2</accession>
<name>A0A0F8XRL2_9ZZZZ</name>
<protein>
    <submittedName>
        <fullName evidence="2">Uncharacterized protein</fullName>
    </submittedName>
</protein>
<feature type="compositionally biased region" description="Low complexity" evidence="1">
    <location>
        <begin position="60"/>
        <end position="73"/>
    </location>
</feature>
<reference evidence="2" key="1">
    <citation type="journal article" date="2015" name="Nature">
        <title>Complex archaea that bridge the gap between prokaryotes and eukaryotes.</title>
        <authorList>
            <person name="Spang A."/>
            <person name="Saw J.H."/>
            <person name="Jorgensen S.L."/>
            <person name="Zaremba-Niedzwiedzka K."/>
            <person name="Martijn J."/>
            <person name="Lind A.E."/>
            <person name="van Eijk R."/>
            <person name="Schleper C."/>
            <person name="Guy L."/>
            <person name="Ettema T.J."/>
        </authorList>
    </citation>
    <scope>NUCLEOTIDE SEQUENCE</scope>
</reference>